<evidence type="ECO:0000256" key="6">
    <source>
        <dbReference type="ARBA" id="ARBA00022840"/>
    </source>
</evidence>
<comment type="caution">
    <text evidence="10">The sequence shown here is derived from an EMBL/GenBank/DDBJ whole genome shotgun (WGS) entry which is preliminary data.</text>
</comment>
<evidence type="ECO:0000313" key="10">
    <source>
        <dbReference type="EMBL" id="GGU43326.1"/>
    </source>
</evidence>
<keyword evidence="3 8" id="KW-0436">Ligase</keyword>
<feature type="binding site" evidence="8">
    <location>
        <begin position="7"/>
        <end position="14"/>
    </location>
    <ligand>
        <name>ATP</name>
        <dbReference type="ChEBI" id="CHEBI:30616"/>
    </ligand>
</feature>
<accession>A0ABQ2UL79</accession>
<gene>
    <name evidence="8 10" type="primary">panC</name>
    <name evidence="10" type="ORF">GCM10010178_39780</name>
</gene>
<dbReference type="EMBL" id="BMRE01000016">
    <property type="protein sequence ID" value="GGU43326.1"/>
    <property type="molecule type" value="Genomic_DNA"/>
</dbReference>
<evidence type="ECO:0000256" key="8">
    <source>
        <dbReference type="HAMAP-Rule" id="MF_00158"/>
    </source>
</evidence>
<comment type="subunit">
    <text evidence="8">Homodimer.</text>
</comment>
<dbReference type="HAMAP" id="MF_00158">
    <property type="entry name" value="PanC"/>
    <property type="match status" value="1"/>
</dbReference>
<feature type="compositionally biased region" description="Polar residues" evidence="9">
    <location>
        <begin position="285"/>
        <end position="294"/>
    </location>
</feature>
<feature type="binding site" evidence="8">
    <location>
        <begin position="164"/>
        <end position="167"/>
    </location>
    <ligand>
        <name>ATP</name>
        <dbReference type="ChEBI" id="CHEBI:30616"/>
    </ligand>
</feature>
<dbReference type="InterPro" id="IPR004821">
    <property type="entry name" value="Cyt_trans-like"/>
</dbReference>
<dbReference type="NCBIfam" id="TIGR00125">
    <property type="entry name" value="cyt_tran_rel"/>
    <property type="match status" value="1"/>
</dbReference>
<sequence>MGFVPTMGAFHAGHESLMNAARRECDHVVVSIFVNPTQFTDNTEFGRYPRDEEQDARIAERQGADVLFAPEVPEIYPSRFATTVSVAGELVEMLRRTGLTKDGQLTGMCTIITKLLNIVQPDVVYFGEKDLPHWVAVERMARDLNLPQQIKVLPTVREPDGLAMSSRNVHLGENRKKAVVLHQVLSAVASNLKAGETDAAALRARALSTMDFNVPDGGVTLEYFEILDRDTLEPVTAVRAPVILAIGARVGDVSLLDILRPELPESIRPADPMAALAAGPRQSRESALTPQPSN</sequence>
<feature type="region of interest" description="Disordered" evidence="9">
    <location>
        <begin position="269"/>
        <end position="294"/>
    </location>
</feature>
<reference evidence="11" key="1">
    <citation type="journal article" date="2019" name="Int. J. Syst. Evol. Microbiol.">
        <title>The Global Catalogue of Microorganisms (GCM) 10K type strain sequencing project: providing services to taxonomists for standard genome sequencing and annotation.</title>
        <authorList>
            <consortium name="The Broad Institute Genomics Platform"/>
            <consortium name="The Broad Institute Genome Sequencing Center for Infectious Disease"/>
            <person name="Wu L."/>
            <person name="Ma J."/>
        </authorList>
    </citation>
    <scope>NUCLEOTIDE SEQUENCE [LARGE SCALE GENOMIC DNA]</scope>
    <source>
        <strain evidence="11">JCM 3296</strain>
    </source>
</reference>
<dbReference type="Gene3D" id="3.30.1300.10">
    <property type="entry name" value="Pantoate-beta-alanine ligase, C-terminal domain"/>
    <property type="match status" value="1"/>
</dbReference>
<comment type="pathway">
    <text evidence="1 8">Cofactor biosynthesis; (R)-pantothenate biosynthesis; (R)-pantothenate from (R)-pantoate and beta-alanine: step 1/1.</text>
</comment>
<feature type="binding site" evidence="8">
    <location>
        <position position="38"/>
    </location>
    <ligand>
        <name>(R)-pantoate</name>
        <dbReference type="ChEBI" id="CHEBI:15980"/>
    </ligand>
</feature>
<organism evidence="10 11">
    <name type="scientific">Lentzea flava</name>
    <dbReference type="NCBI Taxonomy" id="103732"/>
    <lineage>
        <taxon>Bacteria</taxon>
        <taxon>Bacillati</taxon>
        <taxon>Actinomycetota</taxon>
        <taxon>Actinomycetes</taxon>
        <taxon>Pseudonocardiales</taxon>
        <taxon>Pseudonocardiaceae</taxon>
        <taxon>Lentzea</taxon>
    </lineage>
</organism>
<evidence type="ECO:0000256" key="3">
    <source>
        <dbReference type="ARBA" id="ARBA00022598"/>
    </source>
</evidence>
<feature type="active site" description="Proton donor" evidence="8">
    <location>
        <position position="14"/>
    </location>
</feature>
<comment type="function">
    <text evidence="8">Catalyzes the condensation of pantoate with beta-alanine in an ATP-dependent reaction via a pantoyl-adenylate intermediate.</text>
</comment>
<protein>
    <recommendedName>
        <fullName evidence="8">Pantothenate synthetase</fullName>
        <shortName evidence="8">PS</shortName>
        <ecNumber evidence="8">6.3.2.1</ecNumber>
    </recommendedName>
    <alternativeName>
        <fullName evidence="8">Pantoate--beta-alanine ligase</fullName>
    </alternativeName>
    <alternativeName>
        <fullName evidence="8">Pantoate-activating enzyme</fullName>
    </alternativeName>
</protein>
<keyword evidence="4 8" id="KW-0566">Pantothenate biosynthesis</keyword>
<dbReference type="PANTHER" id="PTHR21299:SF1">
    <property type="entry name" value="PANTOATE--BETA-ALANINE LIGASE"/>
    <property type="match status" value="1"/>
</dbReference>
<evidence type="ECO:0000256" key="2">
    <source>
        <dbReference type="ARBA" id="ARBA00009256"/>
    </source>
</evidence>
<dbReference type="InterPro" id="IPR003721">
    <property type="entry name" value="Pantoate_ligase"/>
</dbReference>
<dbReference type="EC" id="6.3.2.1" evidence="8"/>
<dbReference type="Gene3D" id="3.40.50.620">
    <property type="entry name" value="HUPs"/>
    <property type="match status" value="1"/>
</dbReference>
<keyword evidence="5 8" id="KW-0547">Nucleotide-binding</keyword>
<keyword evidence="11" id="KW-1185">Reference proteome</keyword>
<evidence type="ECO:0000256" key="9">
    <source>
        <dbReference type="SAM" id="MobiDB-lite"/>
    </source>
</evidence>
<feature type="binding site" evidence="8">
    <location>
        <position position="38"/>
    </location>
    <ligand>
        <name>beta-alanine</name>
        <dbReference type="ChEBI" id="CHEBI:57966"/>
    </ligand>
</feature>
<name>A0ABQ2UL79_9PSEU</name>
<proteinExistence type="inferred from homology"/>
<dbReference type="Pfam" id="PF02569">
    <property type="entry name" value="Pantoate_ligase"/>
    <property type="match status" value="1"/>
</dbReference>
<keyword evidence="6 8" id="KW-0067">ATP-binding</keyword>
<feature type="binding site" evidence="8">
    <location>
        <position position="156"/>
    </location>
    <ligand>
        <name>ATP</name>
        <dbReference type="ChEBI" id="CHEBI:30616"/>
    </ligand>
</feature>
<comment type="similarity">
    <text evidence="2 8">Belongs to the pantothenate synthetase family.</text>
</comment>
<dbReference type="PANTHER" id="PTHR21299">
    <property type="entry name" value="CYTIDYLATE KINASE/PANTOATE-BETA-ALANINE LIGASE"/>
    <property type="match status" value="1"/>
</dbReference>
<dbReference type="SUPFAM" id="SSF52374">
    <property type="entry name" value="Nucleotidylyl transferase"/>
    <property type="match status" value="1"/>
</dbReference>
<dbReference type="InterPro" id="IPR042176">
    <property type="entry name" value="Pantoate_ligase_C"/>
</dbReference>
<evidence type="ECO:0000313" key="11">
    <source>
        <dbReference type="Proteomes" id="UP000649573"/>
    </source>
</evidence>
<evidence type="ECO:0000256" key="4">
    <source>
        <dbReference type="ARBA" id="ARBA00022655"/>
    </source>
</evidence>
<comment type="miscellaneous">
    <text evidence="8">The reaction proceeds by a bi uni uni bi ping pong mechanism.</text>
</comment>
<evidence type="ECO:0000256" key="7">
    <source>
        <dbReference type="ARBA" id="ARBA00048258"/>
    </source>
</evidence>
<comment type="caution">
    <text evidence="8">Lacks conserved residue(s) required for the propagation of feature annotation.</text>
</comment>
<evidence type="ECO:0000256" key="5">
    <source>
        <dbReference type="ARBA" id="ARBA00022741"/>
    </source>
</evidence>
<dbReference type="Proteomes" id="UP000649573">
    <property type="component" value="Unassembled WGS sequence"/>
</dbReference>
<comment type="catalytic activity">
    <reaction evidence="7 8">
        <text>(R)-pantoate + beta-alanine + ATP = (R)-pantothenate + AMP + diphosphate + H(+)</text>
        <dbReference type="Rhea" id="RHEA:10912"/>
        <dbReference type="ChEBI" id="CHEBI:15378"/>
        <dbReference type="ChEBI" id="CHEBI:15980"/>
        <dbReference type="ChEBI" id="CHEBI:29032"/>
        <dbReference type="ChEBI" id="CHEBI:30616"/>
        <dbReference type="ChEBI" id="CHEBI:33019"/>
        <dbReference type="ChEBI" id="CHEBI:57966"/>
        <dbReference type="ChEBI" id="CHEBI:456215"/>
        <dbReference type="EC" id="6.3.2.1"/>
    </reaction>
</comment>
<evidence type="ECO:0000256" key="1">
    <source>
        <dbReference type="ARBA" id="ARBA00004990"/>
    </source>
</evidence>
<feature type="binding site" evidence="8">
    <location>
        <begin position="127"/>
        <end position="130"/>
    </location>
    <ligand>
        <name>ATP</name>
        <dbReference type="ChEBI" id="CHEBI:30616"/>
    </ligand>
</feature>
<dbReference type="InterPro" id="IPR014729">
    <property type="entry name" value="Rossmann-like_a/b/a_fold"/>
</dbReference>
<dbReference type="NCBIfam" id="TIGR00018">
    <property type="entry name" value="panC"/>
    <property type="match status" value="1"/>
</dbReference>
<comment type="subcellular location">
    <subcellularLocation>
        <location evidence="8">Cytoplasm</location>
    </subcellularLocation>
</comment>
<keyword evidence="8" id="KW-0963">Cytoplasm</keyword>